<proteinExistence type="predicted"/>
<evidence type="ECO:0000259" key="1">
    <source>
        <dbReference type="Pfam" id="PF21168"/>
    </source>
</evidence>
<keyword evidence="3" id="KW-1185">Reference proteome</keyword>
<dbReference type="Gene3D" id="3.30.1330.40">
    <property type="entry name" value="RutC-like"/>
    <property type="match status" value="1"/>
</dbReference>
<comment type="caution">
    <text evidence="2">The sequence shown here is derived from an EMBL/GenBank/DDBJ whole genome shotgun (WGS) entry which is preliminary data.</text>
</comment>
<dbReference type="SUPFAM" id="SSF55298">
    <property type="entry name" value="YjgF-like"/>
    <property type="match status" value="1"/>
</dbReference>
<dbReference type="EMBL" id="JABCSC020000003">
    <property type="protein sequence ID" value="NSL56202.1"/>
    <property type="molecule type" value="Genomic_DNA"/>
</dbReference>
<dbReference type="Proteomes" id="UP000778523">
    <property type="component" value="Unassembled WGS sequence"/>
</dbReference>
<dbReference type="Pfam" id="PF21168">
    <property type="entry name" value="FkbO_Hyg5-like_N"/>
    <property type="match status" value="1"/>
</dbReference>
<reference evidence="2 3" key="1">
    <citation type="submission" date="2020-06" db="EMBL/GenBank/DDBJ databases">
        <title>Draft genome of Uliginosibacterium sp. IMCC34675.</title>
        <authorList>
            <person name="Song J."/>
        </authorList>
    </citation>
    <scope>NUCLEOTIDE SEQUENCE [LARGE SCALE GENOMIC DNA]</scope>
    <source>
        <strain evidence="2 3">IMCC34675</strain>
    </source>
</reference>
<dbReference type="InterPro" id="IPR035959">
    <property type="entry name" value="RutC-like_sf"/>
</dbReference>
<dbReference type="InterPro" id="IPR049368">
    <property type="entry name" value="FkbO_Hyg5-like_N"/>
</dbReference>
<organism evidence="2 3">
    <name type="scientific">Uliginosibacterium aquaticum</name>
    <dbReference type="NCBI Taxonomy" id="2731212"/>
    <lineage>
        <taxon>Bacteria</taxon>
        <taxon>Pseudomonadati</taxon>
        <taxon>Pseudomonadota</taxon>
        <taxon>Betaproteobacteria</taxon>
        <taxon>Rhodocyclales</taxon>
        <taxon>Zoogloeaceae</taxon>
        <taxon>Uliginosibacterium</taxon>
    </lineage>
</organism>
<accession>A0ABX2IMH1</accession>
<protein>
    <recommendedName>
        <fullName evidence="1">Chorismatase FkbO/Hyg5-like N-terminal domain-containing protein</fullName>
    </recommendedName>
</protein>
<evidence type="ECO:0000313" key="3">
    <source>
        <dbReference type="Proteomes" id="UP000778523"/>
    </source>
</evidence>
<sequence>MPLLATSQTSLLHAWHCDGTLSEGRLGAVAYRRSEDFLFGVLSLPEAGRGMQALGFAAYRDIFACLEREGMPQLLRFWNYLPRINEAGGGMERYREFNVGRQDAFIEGSHPHLAGSPSACALGCGGDALVVYFLASRHAPLAIENPRQLSAWSYPQQYGPRAPTFSRASLLQLPTQEVLFISGTASIVGHESVHPGEVAAQTQETLRNVEAVLSEANRRARHGRFAARDLTLKVFVRHAEDVVAVQRVLEAELGKDLKIMYLRADVCRAELLVEIEAFGFLGAGA</sequence>
<name>A0ABX2IMH1_9RHOO</name>
<gene>
    <name evidence="2" type="ORF">HJ583_014270</name>
</gene>
<dbReference type="CDD" id="cd06153">
    <property type="entry name" value="YjgF_YER057c_UK114_like_5"/>
    <property type="match status" value="1"/>
</dbReference>
<evidence type="ECO:0000313" key="2">
    <source>
        <dbReference type="EMBL" id="NSL56202.1"/>
    </source>
</evidence>
<feature type="domain" description="Chorismatase FkbO/Hyg5-like N-terminal" evidence="1">
    <location>
        <begin position="14"/>
        <end position="135"/>
    </location>
</feature>